<keyword evidence="1" id="KW-0812">Transmembrane</keyword>
<gene>
    <name evidence="2" type="ORF">AS030_10875</name>
</gene>
<dbReference type="Proteomes" id="UP000054099">
    <property type="component" value="Unassembled WGS sequence"/>
</dbReference>
<evidence type="ECO:0000313" key="3">
    <source>
        <dbReference type="Proteomes" id="UP000054099"/>
    </source>
</evidence>
<keyword evidence="3" id="KW-1185">Reference proteome</keyword>
<feature type="transmembrane region" description="Helical" evidence="1">
    <location>
        <begin position="199"/>
        <end position="216"/>
    </location>
</feature>
<sequence>MDKEMKEITESIWHRFKKFFILLLLIPILTTVIAYFLASREPGTSQADAKIKLGSAENSTLNTPDSAKEYLLSNEFLRSVKGLSKDEEKELKEKLQVVPETDTIITLSLSDENKNKAKTQLKSVVKAFMNESGNQSEKWRTTLDHQIKKVEGTEVSGEGTIKKEEYLFDLKTRMLKIKDPKLLEKVDTTDTNANPKRKAILGLLVGLILSASLLLLPEIFKK</sequence>
<organism evidence="2 3">
    <name type="scientific">Fictibacillus enclensis</name>
    <dbReference type="NCBI Taxonomy" id="1017270"/>
    <lineage>
        <taxon>Bacteria</taxon>
        <taxon>Bacillati</taxon>
        <taxon>Bacillota</taxon>
        <taxon>Bacilli</taxon>
        <taxon>Bacillales</taxon>
        <taxon>Fictibacillaceae</taxon>
        <taxon>Fictibacillus</taxon>
    </lineage>
</organism>
<dbReference type="EMBL" id="LNQN01000002">
    <property type="protein sequence ID" value="KSU83084.1"/>
    <property type="molecule type" value="Genomic_DNA"/>
</dbReference>
<comment type="caution">
    <text evidence="2">The sequence shown here is derived from an EMBL/GenBank/DDBJ whole genome shotgun (WGS) entry which is preliminary data.</text>
</comment>
<reference evidence="2 3" key="1">
    <citation type="journal article" date="2014" name="Antonie Van Leeuwenhoek">
        <title>Fictibacillus enclensis sp. nov., isolated from marine sediment.</title>
        <authorList>
            <person name="Dastager S.G."/>
            <person name="Mawlankar R."/>
            <person name="Srinivasan K."/>
            <person name="Tang S.K."/>
            <person name="Lee J.C."/>
            <person name="Ramana V.V."/>
            <person name="Shouche Y.S."/>
        </authorList>
    </citation>
    <scope>NUCLEOTIDE SEQUENCE [LARGE SCALE GENOMIC DNA]</scope>
    <source>
        <strain evidence="2 3">NIO-1003</strain>
    </source>
</reference>
<name>A0A0V8J879_9BACL</name>
<feature type="transmembrane region" description="Helical" evidence="1">
    <location>
        <begin position="20"/>
        <end position="38"/>
    </location>
</feature>
<evidence type="ECO:0000256" key="1">
    <source>
        <dbReference type="SAM" id="Phobius"/>
    </source>
</evidence>
<protein>
    <recommendedName>
        <fullName evidence="4">Polysaccharide chain length determinant N-terminal domain-containing protein</fullName>
    </recommendedName>
</protein>
<accession>A0A0V8J879</accession>
<keyword evidence="1" id="KW-1133">Transmembrane helix</keyword>
<proteinExistence type="predicted"/>
<dbReference type="AlphaFoldDB" id="A0A0V8J879"/>
<keyword evidence="1" id="KW-0472">Membrane</keyword>
<dbReference type="OrthoDB" id="2973601at2"/>
<evidence type="ECO:0000313" key="2">
    <source>
        <dbReference type="EMBL" id="KSU83084.1"/>
    </source>
</evidence>
<evidence type="ECO:0008006" key="4">
    <source>
        <dbReference type="Google" id="ProtNLM"/>
    </source>
</evidence>
<dbReference type="RefSeq" id="WP_061971864.1">
    <property type="nucleotide sequence ID" value="NZ_FMAV01000002.1"/>
</dbReference>